<dbReference type="InterPro" id="IPR005786">
    <property type="entry name" value="B_amino_transII"/>
</dbReference>
<gene>
    <name evidence="7" type="ORF">POM88_050105</name>
</gene>
<sequence length="225" mass="23917">MSILPCKGHSSFITGLILLGFPSHIACLDVQSGALAQTFGSSTCGIHSALQNLLVSGAEKLTDSLLDVTRKQHFDKANVTVASKLFLALVNVILMDTVNDTVLANERWVPPPGKGSLYIRPLLMGSGSVLSLAPAPEFTFLIYVSPVGNYFKDGLSPIDLMVETETHRATPGGTGCVKTIGNYAAVLKAQSSAKAKGYSDVLYLDHSCAVFYLFHGAAGFKNHLD</sequence>
<dbReference type="PANTHER" id="PTHR42825">
    <property type="entry name" value="AMINO ACID AMINOTRANSFERASE"/>
    <property type="match status" value="1"/>
</dbReference>
<dbReference type="InterPro" id="IPR043132">
    <property type="entry name" value="BCAT-like_C"/>
</dbReference>
<keyword evidence="6" id="KW-0732">Signal</keyword>
<evidence type="ECO:0000313" key="8">
    <source>
        <dbReference type="Proteomes" id="UP001237642"/>
    </source>
</evidence>
<keyword evidence="3" id="KW-0032">Aminotransferase</keyword>
<dbReference type="Proteomes" id="UP001237642">
    <property type="component" value="Unassembled WGS sequence"/>
</dbReference>
<dbReference type="InterPro" id="IPR043131">
    <property type="entry name" value="BCAT-like_N"/>
</dbReference>
<keyword evidence="4" id="KW-0808">Transferase</keyword>
<dbReference type="GO" id="GO:0009081">
    <property type="term" value="P:branched-chain amino acid metabolic process"/>
    <property type="evidence" value="ECO:0007669"/>
    <property type="project" value="InterPro"/>
</dbReference>
<organism evidence="7 8">
    <name type="scientific">Heracleum sosnowskyi</name>
    <dbReference type="NCBI Taxonomy" id="360622"/>
    <lineage>
        <taxon>Eukaryota</taxon>
        <taxon>Viridiplantae</taxon>
        <taxon>Streptophyta</taxon>
        <taxon>Embryophyta</taxon>
        <taxon>Tracheophyta</taxon>
        <taxon>Spermatophyta</taxon>
        <taxon>Magnoliopsida</taxon>
        <taxon>eudicotyledons</taxon>
        <taxon>Gunneridae</taxon>
        <taxon>Pentapetalae</taxon>
        <taxon>asterids</taxon>
        <taxon>campanulids</taxon>
        <taxon>Apiales</taxon>
        <taxon>Apiaceae</taxon>
        <taxon>Apioideae</taxon>
        <taxon>apioid superclade</taxon>
        <taxon>Tordylieae</taxon>
        <taxon>Tordyliinae</taxon>
        <taxon>Heracleum</taxon>
    </lineage>
</organism>
<dbReference type="AlphaFoldDB" id="A0AAD8GZ32"/>
<reference evidence="7" key="1">
    <citation type="submission" date="2023-02" db="EMBL/GenBank/DDBJ databases">
        <title>Genome of toxic invasive species Heracleum sosnowskyi carries increased number of genes despite the absence of recent whole-genome duplications.</title>
        <authorList>
            <person name="Schelkunov M."/>
            <person name="Shtratnikova V."/>
            <person name="Makarenko M."/>
            <person name="Klepikova A."/>
            <person name="Omelchenko D."/>
            <person name="Novikova G."/>
            <person name="Obukhova E."/>
            <person name="Bogdanov V."/>
            <person name="Penin A."/>
            <person name="Logacheva M."/>
        </authorList>
    </citation>
    <scope>NUCLEOTIDE SEQUENCE</scope>
    <source>
        <strain evidence="7">Hsosn_3</strain>
        <tissue evidence="7">Leaf</tissue>
    </source>
</reference>
<dbReference type="SUPFAM" id="SSF56752">
    <property type="entry name" value="D-aminoacid aminotransferase-like PLP-dependent enzymes"/>
    <property type="match status" value="1"/>
</dbReference>
<evidence type="ECO:0000256" key="5">
    <source>
        <dbReference type="ARBA" id="ARBA00022898"/>
    </source>
</evidence>
<proteinExistence type="inferred from homology"/>
<dbReference type="InterPro" id="IPR036038">
    <property type="entry name" value="Aminotransferase-like"/>
</dbReference>
<evidence type="ECO:0000256" key="4">
    <source>
        <dbReference type="ARBA" id="ARBA00022679"/>
    </source>
</evidence>
<accession>A0AAD8GZ32</accession>
<comment type="similarity">
    <text evidence="2">Belongs to the class-IV pyridoxal-phosphate-dependent aminotransferase family.</text>
</comment>
<name>A0AAD8GZ32_9APIA</name>
<evidence type="ECO:0000256" key="1">
    <source>
        <dbReference type="ARBA" id="ARBA00001933"/>
    </source>
</evidence>
<evidence type="ECO:0000313" key="7">
    <source>
        <dbReference type="EMBL" id="KAK1356849.1"/>
    </source>
</evidence>
<dbReference type="Gene3D" id="3.30.470.10">
    <property type="match status" value="1"/>
</dbReference>
<keyword evidence="5" id="KW-0663">Pyridoxal phosphate</keyword>
<protein>
    <recommendedName>
        <fullName evidence="9">Branched-chain-amino-acid transaminase</fullName>
    </recommendedName>
</protein>
<feature type="signal peptide" evidence="6">
    <location>
        <begin position="1"/>
        <end position="27"/>
    </location>
</feature>
<comment type="caution">
    <text evidence="7">The sequence shown here is derived from an EMBL/GenBank/DDBJ whole genome shotgun (WGS) entry which is preliminary data.</text>
</comment>
<evidence type="ECO:0000256" key="6">
    <source>
        <dbReference type="SAM" id="SignalP"/>
    </source>
</evidence>
<reference evidence="7" key="2">
    <citation type="submission" date="2023-05" db="EMBL/GenBank/DDBJ databases">
        <authorList>
            <person name="Schelkunov M.I."/>
        </authorList>
    </citation>
    <scope>NUCLEOTIDE SEQUENCE</scope>
    <source>
        <strain evidence="7">Hsosn_3</strain>
        <tissue evidence="7">Leaf</tissue>
    </source>
</reference>
<dbReference type="GO" id="GO:0009507">
    <property type="term" value="C:chloroplast"/>
    <property type="evidence" value="ECO:0007669"/>
    <property type="project" value="TreeGrafter"/>
</dbReference>
<evidence type="ECO:0000256" key="2">
    <source>
        <dbReference type="ARBA" id="ARBA00009320"/>
    </source>
</evidence>
<dbReference type="GO" id="GO:0004084">
    <property type="term" value="F:branched-chain-amino-acid transaminase activity"/>
    <property type="evidence" value="ECO:0007669"/>
    <property type="project" value="InterPro"/>
</dbReference>
<dbReference type="Gene3D" id="3.20.10.10">
    <property type="entry name" value="D-amino Acid Aminotransferase, subunit A, domain 2"/>
    <property type="match status" value="1"/>
</dbReference>
<evidence type="ECO:0008006" key="9">
    <source>
        <dbReference type="Google" id="ProtNLM"/>
    </source>
</evidence>
<evidence type="ECO:0000256" key="3">
    <source>
        <dbReference type="ARBA" id="ARBA00022576"/>
    </source>
</evidence>
<comment type="cofactor">
    <cofactor evidence="1">
        <name>pyridoxal 5'-phosphate</name>
        <dbReference type="ChEBI" id="CHEBI:597326"/>
    </cofactor>
</comment>
<dbReference type="EMBL" id="JAUIZM010000011">
    <property type="protein sequence ID" value="KAK1356849.1"/>
    <property type="molecule type" value="Genomic_DNA"/>
</dbReference>
<keyword evidence="8" id="KW-1185">Reference proteome</keyword>
<feature type="chain" id="PRO_5041989749" description="Branched-chain-amino-acid transaminase" evidence="6">
    <location>
        <begin position="28"/>
        <end position="225"/>
    </location>
</feature>
<dbReference type="PANTHER" id="PTHR42825:SF2">
    <property type="entry name" value="BRANCHED-CHAIN-AMINO-ACID AMINOTRANSFERASE 3, CHLOROPLASTIC-RELATED"/>
    <property type="match status" value="1"/>
</dbReference>